<evidence type="ECO:0000313" key="7">
    <source>
        <dbReference type="EMBL" id="KAK3301444.1"/>
    </source>
</evidence>
<comment type="caution">
    <text evidence="7">The sequence shown here is derived from an EMBL/GenBank/DDBJ whole genome shotgun (WGS) entry which is preliminary data.</text>
</comment>
<protein>
    <submittedName>
        <fullName evidence="7">Membrane-associating domain-containing protein</fullName>
    </submittedName>
</protein>
<dbReference type="Proteomes" id="UP001278766">
    <property type="component" value="Unassembled WGS sequence"/>
</dbReference>
<sequence length="162" mass="18186">MIVADLIAVILRLAELVFAAIIAGLNGEYLRAVRNADSLQLARQIYAEIVACFSILFAIIWLVPSTSIFVQWPADLFFSLIWFIAFGLLVDWLGDSCGYVFDWREISFGGAASCSQWKATIAFCFLSAICWLMSGILGTNWVRRRITPGNSGHNGRRPRNRY</sequence>
<keyword evidence="4 5" id="KW-0472">Membrane</keyword>
<evidence type="ECO:0000256" key="1">
    <source>
        <dbReference type="ARBA" id="ARBA00004141"/>
    </source>
</evidence>
<feature type="transmembrane region" description="Helical" evidence="5">
    <location>
        <begin position="121"/>
        <end position="142"/>
    </location>
</feature>
<dbReference type="GO" id="GO:0016020">
    <property type="term" value="C:membrane"/>
    <property type="evidence" value="ECO:0007669"/>
    <property type="project" value="UniProtKB-SubCell"/>
</dbReference>
<keyword evidence="3 5" id="KW-1133">Transmembrane helix</keyword>
<organism evidence="7 8">
    <name type="scientific">Chaetomium fimeti</name>
    <dbReference type="NCBI Taxonomy" id="1854472"/>
    <lineage>
        <taxon>Eukaryota</taxon>
        <taxon>Fungi</taxon>
        <taxon>Dikarya</taxon>
        <taxon>Ascomycota</taxon>
        <taxon>Pezizomycotina</taxon>
        <taxon>Sordariomycetes</taxon>
        <taxon>Sordariomycetidae</taxon>
        <taxon>Sordariales</taxon>
        <taxon>Chaetomiaceae</taxon>
        <taxon>Chaetomium</taxon>
    </lineage>
</organism>
<dbReference type="AlphaFoldDB" id="A0AAE0LYK0"/>
<evidence type="ECO:0000256" key="3">
    <source>
        <dbReference type="ARBA" id="ARBA00022989"/>
    </source>
</evidence>
<proteinExistence type="predicted"/>
<reference evidence="7" key="2">
    <citation type="submission" date="2023-06" db="EMBL/GenBank/DDBJ databases">
        <authorList>
            <consortium name="Lawrence Berkeley National Laboratory"/>
            <person name="Haridas S."/>
            <person name="Hensen N."/>
            <person name="Bonometti L."/>
            <person name="Westerberg I."/>
            <person name="Brannstrom I.O."/>
            <person name="Guillou S."/>
            <person name="Cros-Aarteil S."/>
            <person name="Calhoun S."/>
            <person name="Kuo A."/>
            <person name="Mondo S."/>
            <person name="Pangilinan J."/>
            <person name="Riley R."/>
            <person name="Labutti K."/>
            <person name="Andreopoulos B."/>
            <person name="Lipzen A."/>
            <person name="Chen C."/>
            <person name="Yanf M."/>
            <person name="Daum C."/>
            <person name="Ng V."/>
            <person name="Clum A."/>
            <person name="Steindorff A."/>
            <person name="Ohm R."/>
            <person name="Martin F."/>
            <person name="Silar P."/>
            <person name="Natvig D."/>
            <person name="Lalanne C."/>
            <person name="Gautier V."/>
            <person name="Ament-Velasquez S.L."/>
            <person name="Kruys A."/>
            <person name="Hutchinson M.I."/>
            <person name="Powell A.J."/>
            <person name="Barry K."/>
            <person name="Miller A.N."/>
            <person name="Grigoriev I.V."/>
            <person name="Debuchy R."/>
            <person name="Gladieux P."/>
            <person name="Thoren M.H."/>
            <person name="Johannesson H."/>
        </authorList>
    </citation>
    <scope>NUCLEOTIDE SEQUENCE</scope>
    <source>
        <strain evidence="7">CBS 168.71</strain>
    </source>
</reference>
<dbReference type="InterPro" id="IPR008253">
    <property type="entry name" value="Marvel"/>
</dbReference>
<gene>
    <name evidence="7" type="ORF">B0H64DRAFT_38654</name>
</gene>
<feature type="transmembrane region" description="Helical" evidence="5">
    <location>
        <begin position="45"/>
        <end position="64"/>
    </location>
</feature>
<evidence type="ECO:0000256" key="4">
    <source>
        <dbReference type="ARBA" id="ARBA00023136"/>
    </source>
</evidence>
<dbReference type="Pfam" id="PF01284">
    <property type="entry name" value="MARVEL"/>
    <property type="match status" value="1"/>
</dbReference>
<dbReference type="GeneID" id="87840086"/>
<name>A0AAE0LYK0_9PEZI</name>
<dbReference type="EMBL" id="JAUEPN010000001">
    <property type="protein sequence ID" value="KAK3301444.1"/>
    <property type="molecule type" value="Genomic_DNA"/>
</dbReference>
<feature type="transmembrane region" description="Helical" evidence="5">
    <location>
        <begin position="76"/>
        <end position="101"/>
    </location>
</feature>
<accession>A0AAE0LYK0</accession>
<dbReference type="PANTHER" id="PTHR39608">
    <property type="entry name" value="INTEGRAL MEMBRANE PROTEIN (AFU_ORTHOLOGUE AFUA_5G08640)"/>
    <property type="match status" value="1"/>
</dbReference>
<comment type="subcellular location">
    <subcellularLocation>
        <location evidence="1">Membrane</location>
        <topology evidence="1">Multi-pass membrane protein</topology>
    </subcellularLocation>
</comment>
<keyword evidence="2 5" id="KW-0812">Transmembrane</keyword>
<dbReference type="RefSeq" id="XP_062664958.1">
    <property type="nucleotide sequence ID" value="XM_062803138.1"/>
</dbReference>
<reference evidence="7" key="1">
    <citation type="journal article" date="2023" name="Mol. Phylogenet. Evol.">
        <title>Genome-scale phylogeny and comparative genomics of the fungal order Sordariales.</title>
        <authorList>
            <person name="Hensen N."/>
            <person name="Bonometti L."/>
            <person name="Westerberg I."/>
            <person name="Brannstrom I.O."/>
            <person name="Guillou S."/>
            <person name="Cros-Aarteil S."/>
            <person name="Calhoun S."/>
            <person name="Haridas S."/>
            <person name="Kuo A."/>
            <person name="Mondo S."/>
            <person name="Pangilinan J."/>
            <person name="Riley R."/>
            <person name="LaButti K."/>
            <person name="Andreopoulos B."/>
            <person name="Lipzen A."/>
            <person name="Chen C."/>
            <person name="Yan M."/>
            <person name="Daum C."/>
            <person name="Ng V."/>
            <person name="Clum A."/>
            <person name="Steindorff A."/>
            <person name="Ohm R.A."/>
            <person name="Martin F."/>
            <person name="Silar P."/>
            <person name="Natvig D.O."/>
            <person name="Lalanne C."/>
            <person name="Gautier V."/>
            <person name="Ament-Velasquez S.L."/>
            <person name="Kruys A."/>
            <person name="Hutchinson M.I."/>
            <person name="Powell A.J."/>
            <person name="Barry K."/>
            <person name="Miller A.N."/>
            <person name="Grigoriev I.V."/>
            <person name="Debuchy R."/>
            <person name="Gladieux P."/>
            <person name="Hiltunen Thoren M."/>
            <person name="Johannesson H."/>
        </authorList>
    </citation>
    <scope>NUCLEOTIDE SEQUENCE</scope>
    <source>
        <strain evidence="7">CBS 168.71</strain>
    </source>
</reference>
<dbReference type="PANTHER" id="PTHR39608:SF1">
    <property type="entry name" value="INTEGRAL MEMBRANE PROTEIN (AFU_ORTHOLOGUE AFUA_5G08640)"/>
    <property type="match status" value="1"/>
</dbReference>
<feature type="domain" description="MARVEL" evidence="6">
    <location>
        <begin position="8"/>
        <end position="135"/>
    </location>
</feature>
<feature type="transmembrane region" description="Helical" evidence="5">
    <location>
        <begin position="6"/>
        <end position="25"/>
    </location>
</feature>
<evidence type="ECO:0000259" key="6">
    <source>
        <dbReference type="Pfam" id="PF01284"/>
    </source>
</evidence>
<evidence type="ECO:0000313" key="8">
    <source>
        <dbReference type="Proteomes" id="UP001278766"/>
    </source>
</evidence>
<evidence type="ECO:0000256" key="2">
    <source>
        <dbReference type="ARBA" id="ARBA00022692"/>
    </source>
</evidence>
<keyword evidence="8" id="KW-1185">Reference proteome</keyword>
<evidence type="ECO:0000256" key="5">
    <source>
        <dbReference type="SAM" id="Phobius"/>
    </source>
</evidence>